<comment type="caution">
    <text evidence="6">The sequence shown here is derived from an EMBL/GenBank/DDBJ whole genome shotgun (WGS) entry which is preliminary data.</text>
</comment>
<dbReference type="InterPro" id="IPR023313">
    <property type="entry name" value="UBQ-conjugating_AS"/>
</dbReference>
<dbReference type="InterPro" id="IPR050113">
    <property type="entry name" value="Ub_conjugating_enzyme"/>
</dbReference>
<evidence type="ECO:0000313" key="7">
    <source>
        <dbReference type="Proteomes" id="UP001648503"/>
    </source>
</evidence>
<keyword evidence="4" id="KW-0067">ATP-binding</keyword>
<accession>A0ABQ8ET09</accession>
<dbReference type="PROSITE" id="PS50127">
    <property type="entry name" value="UBC_2"/>
    <property type="match status" value="1"/>
</dbReference>
<keyword evidence="7" id="KW-1185">Reference proteome</keyword>
<dbReference type="PANTHER" id="PTHR24067">
    <property type="entry name" value="UBIQUITIN-CONJUGATING ENZYME E2"/>
    <property type="match status" value="1"/>
</dbReference>
<name>A0ABQ8ET09_9FUNG</name>
<dbReference type="Pfam" id="PF00179">
    <property type="entry name" value="UQ_con"/>
    <property type="match status" value="1"/>
</dbReference>
<dbReference type="CDD" id="cd23794">
    <property type="entry name" value="UBCc_UBE2F_UBE2M"/>
    <property type="match status" value="1"/>
</dbReference>
<dbReference type="Gene3D" id="3.10.110.10">
    <property type="entry name" value="Ubiquitin Conjugating Enzyme"/>
    <property type="match status" value="1"/>
</dbReference>
<feature type="domain" description="UBC core" evidence="5">
    <location>
        <begin position="32"/>
        <end position="177"/>
    </location>
</feature>
<gene>
    <name evidence="6" type="ORF">BASA50_000595</name>
</gene>
<evidence type="ECO:0000313" key="6">
    <source>
        <dbReference type="EMBL" id="KAH6586129.1"/>
    </source>
</evidence>
<dbReference type="Proteomes" id="UP001648503">
    <property type="component" value="Unassembled WGS sequence"/>
</dbReference>
<dbReference type="InterPro" id="IPR000608">
    <property type="entry name" value="UBC"/>
</dbReference>
<organism evidence="6 7">
    <name type="scientific">Batrachochytrium salamandrivorans</name>
    <dbReference type="NCBI Taxonomy" id="1357716"/>
    <lineage>
        <taxon>Eukaryota</taxon>
        <taxon>Fungi</taxon>
        <taxon>Fungi incertae sedis</taxon>
        <taxon>Chytridiomycota</taxon>
        <taxon>Chytridiomycota incertae sedis</taxon>
        <taxon>Chytridiomycetes</taxon>
        <taxon>Rhizophydiales</taxon>
        <taxon>Rhizophydiales incertae sedis</taxon>
        <taxon>Batrachochytrium</taxon>
    </lineage>
</organism>
<dbReference type="EMBL" id="JAFCIX010000575">
    <property type="protein sequence ID" value="KAH6586129.1"/>
    <property type="molecule type" value="Genomic_DNA"/>
</dbReference>
<evidence type="ECO:0000259" key="5">
    <source>
        <dbReference type="PROSITE" id="PS50127"/>
    </source>
</evidence>
<comment type="similarity">
    <text evidence="4">Belongs to the ubiquitin-conjugating enzyme family.</text>
</comment>
<dbReference type="InterPro" id="IPR016135">
    <property type="entry name" value="UBQ-conjugating_enzyme/RWD"/>
</dbReference>
<sequence length="187" mass="20932">MLNIMSLKRDKMAAASAGGVATGASRKPKTTAAQIRLQKDLGDMDHLPSTMSLSFPDKNDLFNFSLTLAPDEGFYKGGVFVFTFKVDTDYPHKPPKVLCTHKIYHPNIDLSGNVCLNILREDWKPVLNINSIMVGLQYLFLEPNAEDPLNKVAAEVLRSNRRLFERNVDMTMRGGSLDGVVFDKVWK</sequence>
<evidence type="ECO:0000256" key="3">
    <source>
        <dbReference type="PROSITE-ProRule" id="PRU10133"/>
    </source>
</evidence>
<evidence type="ECO:0000256" key="2">
    <source>
        <dbReference type="ARBA" id="ARBA00022786"/>
    </source>
</evidence>
<keyword evidence="4" id="KW-0547">Nucleotide-binding</keyword>
<dbReference type="SMART" id="SM00212">
    <property type="entry name" value="UBCc"/>
    <property type="match status" value="1"/>
</dbReference>
<dbReference type="PROSITE" id="PS00183">
    <property type="entry name" value="UBC_1"/>
    <property type="match status" value="1"/>
</dbReference>
<proteinExistence type="inferred from homology"/>
<keyword evidence="1" id="KW-0808">Transferase</keyword>
<dbReference type="SUPFAM" id="SSF54495">
    <property type="entry name" value="UBC-like"/>
    <property type="match status" value="1"/>
</dbReference>
<feature type="active site" description="Glycyl thioester intermediate" evidence="3">
    <location>
        <position position="115"/>
    </location>
</feature>
<reference evidence="6 7" key="1">
    <citation type="submission" date="2021-02" db="EMBL/GenBank/DDBJ databases">
        <title>Variation within the Batrachochytrium salamandrivorans European outbreak.</title>
        <authorList>
            <person name="Kelly M."/>
            <person name="Pasmans F."/>
            <person name="Shea T.P."/>
            <person name="Munoz J.F."/>
            <person name="Carranza S."/>
            <person name="Cuomo C.A."/>
            <person name="Martel A."/>
        </authorList>
    </citation>
    <scope>NUCLEOTIDE SEQUENCE [LARGE SCALE GENOMIC DNA]</scope>
    <source>
        <strain evidence="6 7">AMFP18/2</strain>
    </source>
</reference>
<evidence type="ECO:0000256" key="4">
    <source>
        <dbReference type="RuleBase" id="RU362109"/>
    </source>
</evidence>
<keyword evidence="2 4" id="KW-0833">Ubl conjugation pathway</keyword>
<evidence type="ECO:0000256" key="1">
    <source>
        <dbReference type="ARBA" id="ARBA00022679"/>
    </source>
</evidence>
<protein>
    <recommendedName>
        <fullName evidence="5">UBC core domain-containing protein</fullName>
    </recommendedName>
</protein>